<dbReference type="PANTHER" id="PTHR13887:SF41">
    <property type="entry name" value="THIOREDOXIN SUPERFAMILY PROTEIN"/>
    <property type="match status" value="1"/>
</dbReference>
<sequence length="224" mass="25164">MTTERTSEVSPVKVDVWSDIACPWCYIGKRKFEQAVAQSGIPVQVEYHAFELAPDLPQDFEGSEQDYLEIRGFSADQVRPLLARIVGAASEVGLHFDYDILLHTNMNKGHQLIRWAKTQERQLDMVERLLAAHFEEGRHVGRDEDLADLAAELGLDREDALAALRDDRHVDDVQADQARARQLGIQGVPFYVFEGQYGVSGAQDPSTFADVLRQLVEQKGEEVA</sequence>
<organism evidence="2 3">
    <name type="scientific">Promicromonospora alba</name>
    <dbReference type="NCBI Taxonomy" id="1616110"/>
    <lineage>
        <taxon>Bacteria</taxon>
        <taxon>Bacillati</taxon>
        <taxon>Actinomycetota</taxon>
        <taxon>Actinomycetes</taxon>
        <taxon>Micrococcales</taxon>
        <taxon>Promicromonosporaceae</taxon>
        <taxon>Promicromonospora</taxon>
    </lineage>
</organism>
<dbReference type="Proteomes" id="UP001596011">
    <property type="component" value="Unassembled WGS sequence"/>
</dbReference>
<dbReference type="RefSeq" id="WP_377138923.1">
    <property type="nucleotide sequence ID" value="NZ_JBHSFI010000006.1"/>
</dbReference>
<keyword evidence="3" id="KW-1185">Reference proteome</keyword>
<accession>A0ABV9HKI5</accession>
<dbReference type="InterPro" id="IPR036249">
    <property type="entry name" value="Thioredoxin-like_sf"/>
</dbReference>
<dbReference type="SUPFAM" id="SSF52833">
    <property type="entry name" value="Thioredoxin-like"/>
    <property type="match status" value="1"/>
</dbReference>
<evidence type="ECO:0000313" key="3">
    <source>
        <dbReference type="Proteomes" id="UP001596011"/>
    </source>
</evidence>
<dbReference type="InterPro" id="IPR001853">
    <property type="entry name" value="DSBA-like_thioredoxin_dom"/>
</dbReference>
<reference evidence="3" key="1">
    <citation type="journal article" date="2019" name="Int. J. Syst. Evol. Microbiol.">
        <title>The Global Catalogue of Microorganisms (GCM) 10K type strain sequencing project: providing services to taxonomists for standard genome sequencing and annotation.</title>
        <authorList>
            <consortium name="The Broad Institute Genomics Platform"/>
            <consortium name="The Broad Institute Genome Sequencing Center for Infectious Disease"/>
            <person name="Wu L."/>
            <person name="Ma J."/>
        </authorList>
    </citation>
    <scope>NUCLEOTIDE SEQUENCE [LARGE SCALE GENOMIC DNA]</scope>
    <source>
        <strain evidence="3">CCUG 42722</strain>
    </source>
</reference>
<gene>
    <name evidence="2" type="ORF">ACFO6V_21075</name>
</gene>
<dbReference type="Gene3D" id="3.40.30.10">
    <property type="entry name" value="Glutaredoxin"/>
    <property type="match status" value="1"/>
</dbReference>
<dbReference type="CDD" id="cd03024">
    <property type="entry name" value="DsbA_FrnE"/>
    <property type="match status" value="1"/>
</dbReference>
<protein>
    <submittedName>
        <fullName evidence="2">DsbA family protein</fullName>
    </submittedName>
</protein>
<feature type="domain" description="DSBA-like thioredoxin" evidence="1">
    <location>
        <begin position="14"/>
        <end position="212"/>
    </location>
</feature>
<proteinExistence type="predicted"/>
<dbReference type="EMBL" id="JBHSFI010000006">
    <property type="protein sequence ID" value="MFC4630752.1"/>
    <property type="molecule type" value="Genomic_DNA"/>
</dbReference>
<name>A0ABV9HKI5_9MICO</name>
<evidence type="ECO:0000259" key="1">
    <source>
        <dbReference type="Pfam" id="PF01323"/>
    </source>
</evidence>
<dbReference type="Pfam" id="PF01323">
    <property type="entry name" value="DSBA"/>
    <property type="match status" value="1"/>
</dbReference>
<comment type="caution">
    <text evidence="2">The sequence shown here is derived from an EMBL/GenBank/DDBJ whole genome shotgun (WGS) entry which is preliminary data.</text>
</comment>
<dbReference type="PANTHER" id="PTHR13887">
    <property type="entry name" value="GLUTATHIONE S-TRANSFERASE KAPPA"/>
    <property type="match status" value="1"/>
</dbReference>
<evidence type="ECO:0000313" key="2">
    <source>
        <dbReference type="EMBL" id="MFC4630752.1"/>
    </source>
</evidence>